<accession>A0A850RAQ0</accession>
<feature type="region of interest" description="Disordered" evidence="1">
    <location>
        <begin position="85"/>
        <end position="117"/>
    </location>
</feature>
<name>A0A850RAQ0_9GAMM</name>
<dbReference type="AlphaFoldDB" id="A0A850RAQ0"/>
<reference evidence="2 3" key="1">
    <citation type="submission" date="2020-06" db="EMBL/GenBank/DDBJ databases">
        <title>Whole-genome sequence of Allochromatium humboldtianum DSM 21881, type strain.</title>
        <authorList>
            <person name="Kyndt J.A."/>
            <person name="Meyer T.E."/>
        </authorList>
    </citation>
    <scope>NUCLEOTIDE SEQUENCE [LARGE SCALE GENOMIC DNA]</scope>
    <source>
        <strain evidence="2 3">DSM 21881</strain>
    </source>
</reference>
<dbReference type="Proteomes" id="UP000592294">
    <property type="component" value="Unassembled WGS sequence"/>
</dbReference>
<protein>
    <submittedName>
        <fullName evidence="2">Uncharacterized protein</fullName>
    </submittedName>
</protein>
<organism evidence="2 3">
    <name type="scientific">Allochromatium humboldtianum</name>
    <dbReference type="NCBI Taxonomy" id="504901"/>
    <lineage>
        <taxon>Bacteria</taxon>
        <taxon>Pseudomonadati</taxon>
        <taxon>Pseudomonadota</taxon>
        <taxon>Gammaproteobacteria</taxon>
        <taxon>Chromatiales</taxon>
        <taxon>Chromatiaceae</taxon>
        <taxon>Allochromatium</taxon>
    </lineage>
</organism>
<gene>
    <name evidence="2" type="ORF">HW932_17285</name>
</gene>
<evidence type="ECO:0000313" key="3">
    <source>
        <dbReference type="Proteomes" id="UP000592294"/>
    </source>
</evidence>
<sequence>MIDSKRVLRPEPGQTSNVASVYSGVRGPASGLVGGVLLALTGLAIADESGVRAAVPVDPPSIGMAQPDMAAPWLDEVRAQREAWEARRSAMREQHEQRRRTHHPPGALQPDDWEEDLRRRRAERQERIDQDRESFHRLYPPGWNNLWYFRGY</sequence>
<dbReference type="EMBL" id="JABZEO010000014">
    <property type="protein sequence ID" value="NVZ11014.1"/>
    <property type="molecule type" value="Genomic_DNA"/>
</dbReference>
<evidence type="ECO:0000256" key="1">
    <source>
        <dbReference type="SAM" id="MobiDB-lite"/>
    </source>
</evidence>
<comment type="caution">
    <text evidence="2">The sequence shown here is derived from an EMBL/GenBank/DDBJ whole genome shotgun (WGS) entry which is preliminary data.</text>
</comment>
<evidence type="ECO:0000313" key="2">
    <source>
        <dbReference type="EMBL" id="NVZ11014.1"/>
    </source>
</evidence>
<proteinExistence type="predicted"/>
<keyword evidence="3" id="KW-1185">Reference proteome</keyword>
<feature type="compositionally biased region" description="Basic and acidic residues" evidence="1">
    <location>
        <begin position="85"/>
        <end position="96"/>
    </location>
</feature>
<dbReference type="RefSeq" id="WP_176977736.1">
    <property type="nucleotide sequence ID" value="NZ_JABZEO010000014.1"/>
</dbReference>